<sequence>MAGIVIPIACYAVIVYVLGAISWSLWKQRKNKAPAWPPYPVIDASEEEMNRRRVELRDRLSHKPLGAERARRLWRRLQAAGIGEGLIHEFHRDFCGQGLIRTEAGVILCDIQDGHFPGPAIATWASEAEFTAFFSRQSDFSMSGWDPAEPVFHTEDEWYRNNQRLRTEIIDRFLQRNG</sequence>
<keyword evidence="1" id="KW-1133">Transmembrane helix</keyword>
<reference evidence="2 3" key="1">
    <citation type="submission" date="2024-09" db="EMBL/GenBank/DDBJ databases">
        <authorList>
            <person name="Sun Q."/>
            <person name="Mori K."/>
        </authorList>
    </citation>
    <scope>NUCLEOTIDE SEQUENCE [LARGE SCALE GENOMIC DNA]</scope>
    <source>
        <strain evidence="2 3">TBRC 4938</strain>
    </source>
</reference>
<dbReference type="EMBL" id="JBHMAA010000024">
    <property type="protein sequence ID" value="MFB9951414.1"/>
    <property type="molecule type" value="Genomic_DNA"/>
</dbReference>
<feature type="transmembrane region" description="Helical" evidence="1">
    <location>
        <begin position="6"/>
        <end position="26"/>
    </location>
</feature>
<keyword evidence="3" id="KW-1185">Reference proteome</keyword>
<name>A0ABV6AMU4_9HYPH</name>
<evidence type="ECO:0008006" key="4">
    <source>
        <dbReference type="Google" id="ProtNLM"/>
    </source>
</evidence>
<gene>
    <name evidence="2" type="ORF">ACFFP0_21405</name>
</gene>
<keyword evidence="1" id="KW-0812">Transmembrane</keyword>
<organism evidence="2 3">
    <name type="scientific">Rhizobium puerariae</name>
    <dbReference type="NCBI Taxonomy" id="1585791"/>
    <lineage>
        <taxon>Bacteria</taxon>
        <taxon>Pseudomonadati</taxon>
        <taxon>Pseudomonadota</taxon>
        <taxon>Alphaproteobacteria</taxon>
        <taxon>Hyphomicrobiales</taxon>
        <taxon>Rhizobiaceae</taxon>
        <taxon>Rhizobium/Agrobacterium group</taxon>
        <taxon>Rhizobium</taxon>
    </lineage>
</organism>
<accession>A0ABV6AMU4</accession>
<proteinExistence type="predicted"/>
<dbReference type="RefSeq" id="WP_377264222.1">
    <property type="nucleotide sequence ID" value="NZ_JBHMAA010000024.1"/>
</dbReference>
<evidence type="ECO:0000313" key="2">
    <source>
        <dbReference type="EMBL" id="MFB9951414.1"/>
    </source>
</evidence>
<evidence type="ECO:0000256" key="1">
    <source>
        <dbReference type="SAM" id="Phobius"/>
    </source>
</evidence>
<comment type="caution">
    <text evidence="2">The sequence shown here is derived from an EMBL/GenBank/DDBJ whole genome shotgun (WGS) entry which is preliminary data.</text>
</comment>
<keyword evidence="1" id="KW-0472">Membrane</keyword>
<protein>
    <recommendedName>
        <fullName evidence="4">DUF4240 domain-containing protein</fullName>
    </recommendedName>
</protein>
<dbReference type="Proteomes" id="UP001589692">
    <property type="component" value="Unassembled WGS sequence"/>
</dbReference>
<evidence type="ECO:0000313" key="3">
    <source>
        <dbReference type="Proteomes" id="UP001589692"/>
    </source>
</evidence>